<name>A0AAV7VDA8_PLEWA</name>
<comment type="caution">
    <text evidence="1">The sequence shown here is derived from an EMBL/GenBank/DDBJ whole genome shotgun (WGS) entry which is preliminary data.</text>
</comment>
<reference evidence="1" key="1">
    <citation type="journal article" date="2022" name="bioRxiv">
        <title>Sequencing and chromosome-scale assembly of the giantPleurodeles waltlgenome.</title>
        <authorList>
            <person name="Brown T."/>
            <person name="Elewa A."/>
            <person name="Iarovenko S."/>
            <person name="Subramanian E."/>
            <person name="Araus A.J."/>
            <person name="Petzold A."/>
            <person name="Susuki M."/>
            <person name="Suzuki K.-i.T."/>
            <person name="Hayashi T."/>
            <person name="Toyoda A."/>
            <person name="Oliveira C."/>
            <person name="Osipova E."/>
            <person name="Leigh N.D."/>
            <person name="Simon A."/>
            <person name="Yun M.H."/>
        </authorList>
    </citation>
    <scope>NUCLEOTIDE SEQUENCE</scope>
    <source>
        <strain evidence="1">20211129_DDA</strain>
        <tissue evidence="1">Liver</tissue>
    </source>
</reference>
<dbReference type="EMBL" id="JANPWB010000003">
    <property type="protein sequence ID" value="KAJ1198762.1"/>
    <property type="molecule type" value="Genomic_DNA"/>
</dbReference>
<sequence>MDSAMVSLIAETKSIRIDIASNQTHVLGLEQRVSTVEAQATSFQDRDQELLFLCSKLTDLEDRSRRDNVRYLGFPENNEGEDIHGFLQETLLALPLIHPWSSKELTGWALGDAARTPALSRT</sequence>
<dbReference type="AlphaFoldDB" id="A0AAV7VDA8"/>
<keyword evidence="2" id="KW-1185">Reference proteome</keyword>
<protein>
    <submittedName>
        <fullName evidence="1">Uncharacterized protein</fullName>
    </submittedName>
</protein>
<gene>
    <name evidence="1" type="ORF">NDU88_002601</name>
</gene>
<accession>A0AAV7VDA8</accession>
<evidence type="ECO:0000313" key="2">
    <source>
        <dbReference type="Proteomes" id="UP001066276"/>
    </source>
</evidence>
<evidence type="ECO:0000313" key="1">
    <source>
        <dbReference type="EMBL" id="KAJ1198762.1"/>
    </source>
</evidence>
<organism evidence="1 2">
    <name type="scientific">Pleurodeles waltl</name>
    <name type="common">Iberian ribbed newt</name>
    <dbReference type="NCBI Taxonomy" id="8319"/>
    <lineage>
        <taxon>Eukaryota</taxon>
        <taxon>Metazoa</taxon>
        <taxon>Chordata</taxon>
        <taxon>Craniata</taxon>
        <taxon>Vertebrata</taxon>
        <taxon>Euteleostomi</taxon>
        <taxon>Amphibia</taxon>
        <taxon>Batrachia</taxon>
        <taxon>Caudata</taxon>
        <taxon>Salamandroidea</taxon>
        <taxon>Salamandridae</taxon>
        <taxon>Pleurodelinae</taxon>
        <taxon>Pleurodeles</taxon>
    </lineage>
</organism>
<dbReference type="Proteomes" id="UP001066276">
    <property type="component" value="Chromosome 2_1"/>
</dbReference>
<proteinExistence type="predicted"/>